<dbReference type="AlphaFoldDB" id="A0A177EJS0"/>
<dbReference type="EMBL" id="LTDL01000011">
    <property type="protein sequence ID" value="OAG32197.1"/>
    <property type="molecule type" value="Genomic_DNA"/>
</dbReference>
<gene>
    <name evidence="3" type="ORF">NEDG_02116</name>
</gene>
<dbReference type="Gene3D" id="3.30.40.10">
    <property type="entry name" value="Zinc/RING finger domain, C3HC4 (zinc finger)"/>
    <property type="match status" value="1"/>
</dbReference>
<evidence type="ECO:0000256" key="1">
    <source>
        <dbReference type="PROSITE-ProRule" id="PRU00175"/>
    </source>
</evidence>
<keyword evidence="4" id="KW-1185">Reference proteome</keyword>
<feature type="domain" description="RING-type" evidence="2">
    <location>
        <begin position="475"/>
        <end position="528"/>
    </location>
</feature>
<dbReference type="SUPFAM" id="SSF57850">
    <property type="entry name" value="RING/U-box"/>
    <property type="match status" value="1"/>
</dbReference>
<evidence type="ECO:0000313" key="4">
    <source>
        <dbReference type="Proteomes" id="UP000185944"/>
    </source>
</evidence>
<dbReference type="GeneID" id="93648466"/>
<dbReference type="InterPro" id="IPR013083">
    <property type="entry name" value="Znf_RING/FYVE/PHD"/>
</dbReference>
<evidence type="ECO:0000313" key="3">
    <source>
        <dbReference type="EMBL" id="OAG32197.1"/>
    </source>
</evidence>
<proteinExistence type="predicted"/>
<dbReference type="RefSeq" id="XP_067545690.1">
    <property type="nucleotide sequence ID" value="XM_067689534.1"/>
</dbReference>
<keyword evidence="1" id="KW-0863">Zinc-finger</keyword>
<dbReference type="Proteomes" id="UP000185944">
    <property type="component" value="Unassembled WGS sequence"/>
</dbReference>
<dbReference type="InterPro" id="IPR001841">
    <property type="entry name" value="Znf_RING"/>
</dbReference>
<accession>A0A177EJS0</accession>
<comment type="caution">
    <text evidence="3">The sequence shown here is derived from an EMBL/GenBank/DDBJ whole genome shotgun (WGS) entry which is preliminary data.</text>
</comment>
<name>A0A177EJS0_9MICR</name>
<evidence type="ECO:0000259" key="2">
    <source>
        <dbReference type="PROSITE" id="PS50089"/>
    </source>
</evidence>
<keyword evidence="1" id="KW-0862">Zinc</keyword>
<sequence length="572" mass="64009">MAESNPVRFFGKVCKKILGCQVLCLAVLFVAVGCSDSFSDPLDSSDSSESEHIDSPYTEQTIEFFEKGRCEEYPNGLKTIAIFEKRHILKKQFKKMCIYTQNHTLETVPDQLAQGMMFRKITLTTTHGDVPASLAVLEKILGAFGTLCADKLVFDNLPTNTETDGGENRLGNFETTAPLAKCILNVSRLHIFTNTAPAIKWIQERVDLSQCQTYLTIFGGLELDNLEALDGFNTEEILELTLKDFKRLDSLDCKLFREGSLPDGLYMHSKDTLTPKISDEVAKNMFAKYWVNLNIPMKIWEELMESNDQPEHLTVALLRIALEPGCSIPTPVEEVKRVRVSSLTIDFNNWDSLVTTSHLEQTLEWVSTGFEGLVSLSVLARDAPPELTDFARNNRFVISTNPNLKHIEFCAIECLHDPNIVPNTNILCFSLEAWELYTKGKLADELGQADLCQLSPEHRAIVMSKEEMGGDSDPCHVCLCSADDLRSSSPDTQICILDRAKHTVCARCLDGLIKRGRDSGSITCPMCRERVNLSLLKHRIHRNAQGQFELAICTQLPVLSFPRTNPNALPAI</sequence>
<organism evidence="3 4">
    <name type="scientific">Nematocida displodere</name>
    <dbReference type="NCBI Taxonomy" id="1805483"/>
    <lineage>
        <taxon>Eukaryota</taxon>
        <taxon>Fungi</taxon>
        <taxon>Fungi incertae sedis</taxon>
        <taxon>Microsporidia</taxon>
        <taxon>Nematocida</taxon>
    </lineage>
</organism>
<keyword evidence="1" id="KW-0479">Metal-binding</keyword>
<reference evidence="3 4" key="1">
    <citation type="submission" date="2016-02" db="EMBL/GenBank/DDBJ databases">
        <title>Discovery of a natural microsporidian pathogen with a broad tissue tropism in Caenorhabditis elegans.</title>
        <authorList>
            <person name="Luallen R.J."/>
            <person name="Reinke A.W."/>
            <person name="Tong L."/>
            <person name="Botts M.R."/>
            <person name="Felix M.-A."/>
            <person name="Troemel E.R."/>
        </authorList>
    </citation>
    <scope>NUCLEOTIDE SEQUENCE [LARGE SCALE GENOMIC DNA]</scope>
    <source>
        <strain evidence="3 4">JUm2807</strain>
    </source>
</reference>
<dbReference type="PROSITE" id="PS50089">
    <property type="entry name" value="ZF_RING_2"/>
    <property type="match status" value="1"/>
</dbReference>
<protein>
    <recommendedName>
        <fullName evidence="2">RING-type domain-containing protein</fullName>
    </recommendedName>
</protein>
<dbReference type="GO" id="GO:0008270">
    <property type="term" value="F:zinc ion binding"/>
    <property type="evidence" value="ECO:0007669"/>
    <property type="project" value="UniProtKB-KW"/>
</dbReference>
<dbReference type="OrthoDB" id="6161695at2759"/>
<dbReference type="VEuPathDB" id="MicrosporidiaDB:NEDG_02116"/>